<proteinExistence type="predicted"/>
<organism evidence="1 2">
    <name type="scientific">Nocardiopsis mwathae</name>
    <dbReference type="NCBI Taxonomy" id="1472723"/>
    <lineage>
        <taxon>Bacteria</taxon>
        <taxon>Bacillati</taxon>
        <taxon>Actinomycetota</taxon>
        <taxon>Actinomycetes</taxon>
        <taxon>Streptosporangiales</taxon>
        <taxon>Nocardiopsidaceae</taxon>
        <taxon>Nocardiopsis</taxon>
    </lineage>
</organism>
<comment type="caution">
    <text evidence="1">The sequence shown here is derived from an EMBL/GenBank/DDBJ whole genome shotgun (WGS) entry which is preliminary data.</text>
</comment>
<evidence type="ECO:0000313" key="2">
    <source>
        <dbReference type="Proteomes" id="UP000546642"/>
    </source>
</evidence>
<dbReference type="RefSeq" id="WP_184079053.1">
    <property type="nucleotide sequence ID" value="NZ_JACHDS010000001.1"/>
</dbReference>
<gene>
    <name evidence="1" type="ORF">HNR23_004853</name>
</gene>
<dbReference type="SUPFAM" id="SSF48452">
    <property type="entry name" value="TPR-like"/>
    <property type="match status" value="1"/>
</dbReference>
<keyword evidence="2" id="KW-1185">Reference proteome</keyword>
<dbReference type="InterPro" id="IPR011990">
    <property type="entry name" value="TPR-like_helical_dom_sf"/>
</dbReference>
<name>A0A7W9YMB5_9ACTN</name>
<evidence type="ECO:0000313" key="1">
    <source>
        <dbReference type="EMBL" id="MBB6174793.1"/>
    </source>
</evidence>
<dbReference type="EMBL" id="JACHDS010000001">
    <property type="protein sequence ID" value="MBB6174793.1"/>
    <property type="molecule type" value="Genomic_DNA"/>
</dbReference>
<reference evidence="1 2" key="1">
    <citation type="submission" date="2020-08" db="EMBL/GenBank/DDBJ databases">
        <title>Sequencing the genomes of 1000 actinobacteria strains.</title>
        <authorList>
            <person name="Klenk H.-P."/>
        </authorList>
    </citation>
    <scope>NUCLEOTIDE SEQUENCE [LARGE SCALE GENOMIC DNA]</scope>
    <source>
        <strain evidence="1 2">DSM 46659</strain>
    </source>
</reference>
<dbReference type="Gene3D" id="1.25.40.10">
    <property type="entry name" value="Tetratricopeptide repeat domain"/>
    <property type="match status" value="1"/>
</dbReference>
<dbReference type="AlphaFoldDB" id="A0A7W9YMB5"/>
<accession>A0A7W9YMB5</accession>
<evidence type="ECO:0008006" key="3">
    <source>
        <dbReference type="Google" id="ProtNLM"/>
    </source>
</evidence>
<sequence length="452" mass="48760">MAQRPNLELRNAISRAGLSGDALARRVNTIGAEAGLRLAYGRASVSQWLSGARPRPPVPELVAEALARRIGRHLTPADIGWPAPEGTRGSAAWWEADPLDLIADLYHRESSGGTTAHPVYNMAALDVPMWAPSVHRSPYRPHHPVRIGQTEAASATAMLHLAIQADDAFGGGAMRSPLVGYLATMVGPWLRSRANGEVRRRLLTSGARLSCLTGFMYFDDGLHGAAQRYYRIALRLTAESGDTAGHSVTLRAMSSQACALGHPRAALHLAQAGVTALSEVSAPCTRALLLGQLAVVHARNGEQQQATHLLAAAEHMLRRTTGPRCRDNGYYTASLAHQRADIAASSGDRSAAVTSLAECLRHLPEAKRRYRALCLARLAELKLDSGCLDGAAADWHRFLDDYPALRSGRARAALSRLRARLRPFARSSTTRDLLHRAVTVSEAAAHFPASRR</sequence>
<protein>
    <recommendedName>
        <fullName evidence="3">Transcriptional regulator</fullName>
    </recommendedName>
</protein>
<dbReference type="Proteomes" id="UP000546642">
    <property type="component" value="Unassembled WGS sequence"/>
</dbReference>